<evidence type="ECO:0000313" key="5">
    <source>
        <dbReference type="Proteomes" id="UP000649617"/>
    </source>
</evidence>
<dbReference type="AlphaFoldDB" id="A0A812WLH7"/>
<evidence type="ECO:0000313" key="4">
    <source>
        <dbReference type="EMBL" id="CAE7673877.1"/>
    </source>
</evidence>
<feature type="signal peptide" evidence="3">
    <location>
        <begin position="1"/>
        <end position="15"/>
    </location>
</feature>
<feature type="coiled-coil region" evidence="1">
    <location>
        <begin position="25"/>
        <end position="144"/>
    </location>
</feature>
<feature type="region of interest" description="Disordered" evidence="2">
    <location>
        <begin position="600"/>
        <end position="623"/>
    </location>
</feature>
<feature type="coiled-coil region" evidence="1">
    <location>
        <begin position="207"/>
        <end position="267"/>
    </location>
</feature>
<accession>A0A812WLH7</accession>
<evidence type="ECO:0000256" key="3">
    <source>
        <dbReference type="SAM" id="SignalP"/>
    </source>
</evidence>
<organism evidence="4 5">
    <name type="scientific">Symbiodinium pilosum</name>
    <name type="common">Dinoflagellate</name>
    <dbReference type="NCBI Taxonomy" id="2952"/>
    <lineage>
        <taxon>Eukaryota</taxon>
        <taxon>Sar</taxon>
        <taxon>Alveolata</taxon>
        <taxon>Dinophyceae</taxon>
        <taxon>Suessiales</taxon>
        <taxon>Symbiodiniaceae</taxon>
        <taxon>Symbiodinium</taxon>
    </lineage>
</organism>
<protein>
    <submittedName>
        <fullName evidence="4">Uncharacterized protein</fullName>
    </submittedName>
</protein>
<dbReference type="Proteomes" id="UP000649617">
    <property type="component" value="Unassembled WGS sequence"/>
</dbReference>
<gene>
    <name evidence="4" type="ORF">SPIL2461_LOCUS18641</name>
</gene>
<keyword evidence="5" id="KW-1185">Reference proteome</keyword>
<dbReference type="EMBL" id="CAJNIZ010043958">
    <property type="protein sequence ID" value="CAE7673877.1"/>
    <property type="molecule type" value="Genomic_DNA"/>
</dbReference>
<keyword evidence="1" id="KW-0175">Coiled coil</keyword>
<dbReference type="OrthoDB" id="446043at2759"/>
<feature type="chain" id="PRO_5032720693" evidence="3">
    <location>
        <begin position="16"/>
        <end position="671"/>
    </location>
</feature>
<feature type="compositionally biased region" description="Basic and acidic residues" evidence="2">
    <location>
        <begin position="613"/>
        <end position="623"/>
    </location>
</feature>
<keyword evidence="3" id="KW-0732">Signal</keyword>
<evidence type="ECO:0000256" key="2">
    <source>
        <dbReference type="SAM" id="MobiDB-lite"/>
    </source>
</evidence>
<reference evidence="4" key="1">
    <citation type="submission" date="2021-02" db="EMBL/GenBank/DDBJ databases">
        <authorList>
            <person name="Dougan E. K."/>
            <person name="Rhodes N."/>
            <person name="Thang M."/>
            <person name="Chan C."/>
        </authorList>
    </citation>
    <scope>NUCLEOTIDE SEQUENCE</scope>
</reference>
<comment type="caution">
    <text evidence="4">The sequence shown here is derived from an EMBL/GenBank/DDBJ whole genome shotgun (WGS) entry which is preliminary data.</text>
</comment>
<proteinExistence type="predicted"/>
<evidence type="ECO:0000256" key="1">
    <source>
        <dbReference type="SAM" id="Coils"/>
    </source>
</evidence>
<name>A0A812WLH7_SYMPI</name>
<feature type="coiled-coil region" evidence="1">
    <location>
        <begin position="431"/>
        <end position="472"/>
    </location>
</feature>
<sequence length="671" mass="73516">MQRLLFLVAASAALASDVTPVQKVIQMLEDMKEKGKKEMEAEQVQFGKFDQFCEMTLADKGRSISDAADEIEKLEADIQQAISEAERLTNEIAAHGSDIESATTEKTEATALREKERGEFQATLQDYTESIDAIGRALKALKEEDKKTSFVQLTAAKSLKLMPSDAVDSIDAYLNANKPDKPSLIMEGSAAAKPEPKTYEFQSGAAITMLETLADKFVEERNKLEQEEQAKRHAFELLAQQLTAQLAQSKKEKKEKEQFKAKKLQSKASFEGDLAETKADKEADEKYSADLKATCQKKSAAFEERQKTRKEEIEAVSKAQEIIASGSVSGKAEKHLPSLLQSAGTGAALAFLRSESHSPKQDQVARFLQQQATSLNSRVLSALAVRVGADPLGKVKKMIEALITKMNDQAKEDATKNTWCVTELATNKATREEKTDTSESLQSEIDTLKASIAKLTDESNTLTKEISELDSAMASATDLRNKEAEKNKVAIADAKEAQAAVAQALTVLKEFYAKAAGATSLVQTSSASLHGQPEIFGDEAYTGMGGESGGVLGMMEVIESDFARLEAETTAAEEAGKKEYDEFMDDSKADKAAKDISLKQKTTKKNTQAQELSTRENDLEGTQKELEAANAYLEKLRPECIDTGVAYAERKAQREQEMKDLREALDMLKNL</sequence>